<keyword evidence="1" id="KW-0812">Transmembrane</keyword>
<feature type="transmembrane region" description="Helical" evidence="1">
    <location>
        <begin position="43"/>
        <end position="66"/>
    </location>
</feature>
<dbReference type="Proteomes" id="UP001597458">
    <property type="component" value="Unassembled WGS sequence"/>
</dbReference>
<protein>
    <submittedName>
        <fullName evidence="2">Uncharacterized protein</fullName>
    </submittedName>
</protein>
<dbReference type="EMBL" id="JBHUMR010000003">
    <property type="protein sequence ID" value="MFD2615918.1"/>
    <property type="molecule type" value="Genomic_DNA"/>
</dbReference>
<keyword evidence="1" id="KW-1133">Transmembrane helix</keyword>
<evidence type="ECO:0000313" key="3">
    <source>
        <dbReference type="Proteomes" id="UP001597458"/>
    </source>
</evidence>
<organism evidence="2 3">
    <name type="scientific">Terrilactibacillus laevilacticus</name>
    <dbReference type="NCBI Taxonomy" id="1380157"/>
    <lineage>
        <taxon>Bacteria</taxon>
        <taxon>Bacillati</taxon>
        <taxon>Bacillota</taxon>
        <taxon>Bacilli</taxon>
        <taxon>Bacillales</taxon>
        <taxon>Bacillaceae</taxon>
        <taxon>Terrilactibacillus</taxon>
    </lineage>
</organism>
<proteinExistence type="predicted"/>
<dbReference type="RefSeq" id="WP_141603547.1">
    <property type="nucleotide sequence ID" value="NZ_VDCY01000026.1"/>
</dbReference>
<gene>
    <name evidence="2" type="ORF">ACFSTF_00990</name>
</gene>
<keyword evidence="1" id="KW-0472">Membrane</keyword>
<accession>A0ABW5PMD3</accession>
<name>A0ABW5PMD3_9BACI</name>
<comment type="caution">
    <text evidence="2">The sequence shown here is derived from an EMBL/GenBank/DDBJ whole genome shotgun (WGS) entry which is preliminary data.</text>
</comment>
<keyword evidence="3" id="KW-1185">Reference proteome</keyword>
<reference evidence="3" key="1">
    <citation type="journal article" date="2019" name="Int. J. Syst. Evol. Microbiol.">
        <title>The Global Catalogue of Microorganisms (GCM) 10K type strain sequencing project: providing services to taxonomists for standard genome sequencing and annotation.</title>
        <authorList>
            <consortium name="The Broad Institute Genomics Platform"/>
            <consortium name="The Broad Institute Genome Sequencing Center for Infectious Disease"/>
            <person name="Wu L."/>
            <person name="Ma J."/>
        </authorList>
    </citation>
    <scope>NUCLEOTIDE SEQUENCE [LARGE SCALE GENOMIC DNA]</scope>
    <source>
        <strain evidence="3">TISTR 2241</strain>
    </source>
</reference>
<evidence type="ECO:0000313" key="2">
    <source>
        <dbReference type="EMBL" id="MFD2615918.1"/>
    </source>
</evidence>
<evidence type="ECO:0000256" key="1">
    <source>
        <dbReference type="SAM" id="Phobius"/>
    </source>
</evidence>
<sequence length="67" mass="7778">MGFIVVGGVMLNFFIKDDFKNDDDEQIKGWKRLLLMAYTIYDILSWGSYIYLPLGLILLGILLLFFP</sequence>